<reference evidence="3 4" key="1">
    <citation type="submission" date="2019-05" db="EMBL/GenBank/DDBJ databases">
        <title>Another draft genome of Portunus trituberculatus and its Hox gene families provides insights of decapod evolution.</title>
        <authorList>
            <person name="Jeong J.-H."/>
            <person name="Song I."/>
            <person name="Kim S."/>
            <person name="Choi T."/>
            <person name="Kim D."/>
            <person name="Ryu S."/>
            <person name="Kim W."/>
        </authorList>
    </citation>
    <scope>NUCLEOTIDE SEQUENCE [LARGE SCALE GENOMIC DNA]</scope>
    <source>
        <tissue evidence="3">Muscle</tissue>
    </source>
</reference>
<evidence type="ECO:0000256" key="2">
    <source>
        <dbReference type="SAM" id="SignalP"/>
    </source>
</evidence>
<keyword evidence="2" id="KW-0732">Signal</keyword>
<evidence type="ECO:0000313" key="3">
    <source>
        <dbReference type="EMBL" id="MPC20230.1"/>
    </source>
</evidence>
<comment type="caution">
    <text evidence="3">The sequence shown here is derived from an EMBL/GenBank/DDBJ whole genome shotgun (WGS) entry which is preliminary data.</text>
</comment>
<evidence type="ECO:0000256" key="1">
    <source>
        <dbReference type="SAM" id="MobiDB-lite"/>
    </source>
</evidence>
<proteinExistence type="predicted"/>
<feature type="region of interest" description="Disordered" evidence="1">
    <location>
        <begin position="111"/>
        <end position="130"/>
    </location>
</feature>
<dbReference type="Proteomes" id="UP000324222">
    <property type="component" value="Unassembled WGS sequence"/>
</dbReference>
<feature type="signal peptide" evidence="2">
    <location>
        <begin position="1"/>
        <end position="43"/>
    </location>
</feature>
<protein>
    <recommendedName>
        <fullName evidence="5">Secreted protein</fullName>
    </recommendedName>
</protein>
<organism evidence="3 4">
    <name type="scientific">Portunus trituberculatus</name>
    <name type="common">Swimming crab</name>
    <name type="synonym">Neptunus trituberculatus</name>
    <dbReference type="NCBI Taxonomy" id="210409"/>
    <lineage>
        <taxon>Eukaryota</taxon>
        <taxon>Metazoa</taxon>
        <taxon>Ecdysozoa</taxon>
        <taxon>Arthropoda</taxon>
        <taxon>Crustacea</taxon>
        <taxon>Multicrustacea</taxon>
        <taxon>Malacostraca</taxon>
        <taxon>Eumalacostraca</taxon>
        <taxon>Eucarida</taxon>
        <taxon>Decapoda</taxon>
        <taxon>Pleocyemata</taxon>
        <taxon>Brachyura</taxon>
        <taxon>Eubrachyura</taxon>
        <taxon>Portunoidea</taxon>
        <taxon>Portunidae</taxon>
        <taxon>Portuninae</taxon>
        <taxon>Portunus</taxon>
    </lineage>
</organism>
<dbReference type="EMBL" id="VSRR010000848">
    <property type="protein sequence ID" value="MPC20230.1"/>
    <property type="molecule type" value="Genomic_DNA"/>
</dbReference>
<evidence type="ECO:0008006" key="5">
    <source>
        <dbReference type="Google" id="ProtNLM"/>
    </source>
</evidence>
<name>A0A5B7DFW8_PORTR</name>
<evidence type="ECO:0000313" key="4">
    <source>
        <dbReference type="Proteomes" id="UP000324222"/>
    </source>
</evidence>
<dbReference type="AlphaFoldDB" id="A0A5B7DFW8"/>
<feature type="chain" id="PRO_5022968209" description="Secreted protein" evidence="2">
    <location>
        <begin position="44"/>
        <end position="130"/>
    </location>
</feature>
<accession>A0A5B7DFW8</accession>
<keyword evidence="4" id="KW-1185">Reference proteome</keyword>
<gene>
    <name evidence="3" type="ORF">E2C01_013165</name>
</gene>
<sequence length="130" mass="13635">MVFPAWTLHWLTGITASHRGSWLGVRCHLLVASLAFRPAGVAARHAGGRVGKGRGRAAQSLTQQLHSLIQTLRVNVAWFNPIAVCPPPCMAPGSDDDPRGTMIMLCMLSTQSGSGSSASNSPAAPAHQSP</sequence>